<feature type="non-terminal residue" evidence="1">
    <location>
        <position position="1"/>
    </location>
</feature>
<gene>
    <name evidence="1" type="ORF">PGLA2088_LOCUS43410</name>
</gene>
<evidence type="ECO:0000313" key="2">
    <source>
        <dbReference type="Proteomes" id="UP000626109"/>
    </source>
</evidence>
<dbReference type="EMBL" id="CAJNNW010034789">
    <property type="protein sequence ID" value="CAE8723889.1"/>
    <property type="molecule type" value="Genomic_DNA"/>
</dbReference>
<sequence>SHPASGPASSSESAAAFAALLSGVEATCPGVHCETARQDAGIADAPPDSHDLRRLREDFRRGDDCVGHTQRSPWNRNPTCGLGYNRDHWPQAQHQLLLCDDALRGLRSQRPGHVVCE</sequence>
<name>A0A813LJ18_POLGL</name>
<dbReference type="AlphaFoldDB" id="A0A813LJ18"/>
<reference evidence="1" key="1">
    <citation type="submission" date="2021-02" db="EMBL/GenBank/DDBJ databases">
        <authorList>
            <person name="Dougan E. K."/>
            <person name="Rhodes N."/>
            <person name="Thang M."/>
            <person name="Chan C."/>
        </authorList>
    </citation>
    <scope>NUCLEOTIDE SEQUENCE</scope>
</reference>
<organism evidence="1 2">
    <name type="scientific">Polarella glacialis</name>
    <name type="common">Dinoflagellate</name>
    <dbReference type="NCBI Taxonomy" id="89957"/>
    <lineage>
        <taxon>Eukaryota</taxon>
        <taxon>Sar</taxon>
        <taxon>Alveolata</taxon>
        <taxon>Dinophyceae</taxon>
        <taxon>Suessiales</taxon>
        <taxon>Suessiaceae</taxon>
        <taxon>Polarella</taxon>
    </lineage>
</organism>
<protein>
    <submittedName>
        <fullName evidence="1">Uncharacterized protein</fullName>
    </submittedName>
</protein>
<evidence type="ECO:0000313" key="1">
    <source>
        <dbReference type="EMBL" id="CAE8723889.1"/>
    </source>
</evidence>
<dbReference type="Proteomes" id="UP000626109">
    <property type="component" value="Unassembled WGS sequence"/>
</dbReference>
<proteinExistence type="predicted"/>
<accession>A0A813LJ18</accession>
<comment type="caution">
    <text evidence="1">The sequence shown here is derived from an EMBL/GenBank/DDBJ whole genome shotgun (WGS) entry which is preliminary data.</text>
</comment>